<name>A0A2S7XMJ6_9GAMM</name>
<dbReference type="AlphaFoldDB" id="A0A2S7XMJ6"/>
<dbReference type="PANTHER" id="PTHR43484">
    <property type="match status" value="1"/>
</dbReference>
<dbReference type="OrthoDB" id="274823at2"/>
<evidence type="ECO:0000259" key="2">
    <source>
        <dbReference type="Pfam" id="PF13690"/>
    </source>
</evidence>
<gene>
    <name evidence="3" type="ORF">CXB77_17185</name>
</gene>
<reference evidence="3 4" key="1">
    <citation type="submission" date="2018-01" db="EMBL/GenBank/DDBJ databases">
        <title>The complete genome sequence of Chromatium okenii LaCa, a purple sulfur bacterium with a turbulent life.</title>
        <authorList>
            <person name="Luedin S.M."/>
            <person name="Liechti N."/>
            <person name="Storelli N."/>
            <person name="Danza F."/>
            <person name="Wittwer M."/>
            <person name="Pothier J.F."/>
            <person name="Tonolla M.A."/>
        </authorList>
    </citation>
    <scope>NUCLEOTIDE SEQUENCE [LARGE SCALE GENOMIC DNA]</scope>
    <source>
        <strain evidence="3 4">LaCa</strain>
    </source>
</reference>
<proteinExistence type="predicted"/>
<feature type="domain" description="Chemotaxis phosphatase CheX-like" evidence="2">
    <location>
        <begin position="65"/>
        <end position="133"/>
    </location>
</feature>
<evidence type="ECO:0000256" key="1">
    <source>
        <dbReference type="ARBA" id="ARBA00022500"/>
    </source>
</evidence>
<evidence type="ECO:0000313" key="3">
    <source>
        <dbReference type="EMBL" id="PQJ94876.1"/>
    </source>
</evidence>
<keyword evidence="1" id="KW-0145">Chemotaxis</keyword>
<dbReference type="RefSeq" id="WP_105074843.1">
    <property type="nucleotide sequence ID" value="NZ_JAFLKP010000194.1"/>
</dbReference>
<keyword evidence="4" id="KW-1185">Reference proteome</keyword>
<evidence type="ECO:0000313" key="4">
    <source>
        <dbReference type="Proteomes" id="UP000239936"/>
    </source>
</evidence>
<comment type="caution">
    <text evidence="3">The sequence shown here is derived from an EMBL/GenBank/DDBJ whole genome shotgun (WGS) entry which is preliminary data.</text>
</comment>
<dbReference type="EMBL" id="PPGH01000038">
    <property type="protein sequence ID" value="PQJ94876.1"/>
    <property type="molecule type" value="Genomic_DNA"/>
</dbReference>
<dbReference type="InterPro" id="IPR051469">
    <property type="entry name" value="FliN/MopA/SpaO"/>
</dbReference>
<sequence>MFQLTELQCDAMKELFNLGVGRAAQSLSLMVHDEVELSTPDILLVQHDEVISTLLGSEFKQLSMVTIDFVGSFDATAILLFPERNALAIVSHMLDPHMLPEELSEFEQEAMCEIGNIILNACMSSLADEFQIEFEGGLPVHYFSDTDALPLFGVKQANEINQVVLLLQIHLSMRQEQIHGHLLFLLSVSSLNALLKCVDDYLARFGVS</sequence>
<dbReference type="GO" id="GO:0006935">
    <property type="term" value="P:chemotaxis"/>
    <property type="evidence" value="ECO:0007669"/>
    <property type="project" value="UniProtKB-KW"/>
</dbReference>
<organism evidence="3 4">
    <name type="scientific">Chromatium okenii</name>
    <dbReference type="NCBI Taxonomy" id="61644"/>
    <lineage>
        <taxon>Bacteria</taxon>
        <taxon>Pseudomonadati</taxon>
        <taxon>Pseudomonadota</taxon>
        <taxon>Gammaproteobacteria</taxon>
        <taxon>Chromatiales</taxon>
        <taxon>Chromatiaceae</taxon>
        <taxon>Chromatium</taxon>
    </lineage>
</organism>
<dbReference type="Pfam" id="PF13690">
    <property type="entry name" value="CheX"/>
    <property type="match status" value="1"/>
</dbReference>
<accession>A0A2S7XMJ6</accession>
<dbReference type="PANTHER" id="PTHR43484:SF1">
    <property type="entry name" value="FLAGELLAR MOTOR SWITCH PROTEIN FLIN"/>
    <property type="match status" value="1"/>
</dbReference>
<dbReference type="SUPFAM" id="SSF103039">
    <property type="entry name" value="CheC-like"/>
    <property type="match status" value="1"/>
</dbReference>
<dbReference type="InterPro" id="IPR028976">
    <property type="entry name" value="CheC-like_sf"/>
</dbReference>
<protein>
    <submittedName>
        <fullName evidence="3">Chemotaxis protein CheC</fullName>
    </submittedName>
</protein>
<dbReference type="Proteomes" id="UP000239936">
    <property type="component" value="Unassembled WGS sequence"/>
</dbReference>
<dbReference type="Gene3D" id="3.40.1550.10">
    <property type="entry name" value="CheC-like"/>
    <property type="match status" value="1"/>
</dbReference>
<dbReference type="InterPro" id="IPR028051">
    <property type="entry name" value="CheX-like_dom"/>
</dbReference>
<dbReference type="CDD" id="cd17910">
    <property type="entry name" value="CheC_ClassII"/>
    <property type="match status" value="1"/>
</dbReference>